<dbReference type="Proteomes" id="UP000441399">
    <property type="component" value="Unassembled WGS sequence"/>
</dbReference>
<evidence type="ECO:0000313" key="1">
    <source>
        <dbReference type="EMBL" id="CAA0103885.1"/>
    </source>
</evidence>
<organism evidence="1 2">
    <name type="scientific">BD1-7 clade bacterium</name>
    <dbReference type="NCBI Taxonomy" id="2029982"/>
    <lineage>
        <taxon>Bacteria</taxon>
        <taxon>Pseudomonadati</taxon>
        <taxon>Pseudomonadota</taxon>
        <taxon>Gammaproteobacteria</taxon>
        <taxon>Cellvibrionales</taxon>
        <taxon>Spongiibacteraceae</taxon>
        <taxon>BD1-7 clade</taxon>
    </lineage>
</organism>
<sequence length="185" mass="20749">MPLSLTECLDRVASSDFIHKSECHAVAQSVFDLLSQGDIESGNSLRSLVESLKTTMNVPSVYKIDYSLHQLVGHSFVLIQHMTHIALLQSFGNGYTLSQWLERDATPNIADIKFSPTYKYSKHTISKFLNLLEYELSPPFSDAESFIETFKRMFGGNSRTGFVLRSGLDSGSITDDSWGWSRAKL</sequence>
<proteinExistence type="predicted"/>
<keyword evidence="2" id="KW-1185">Reference proteome</keyword>
<evidence type="ECO:0000313" key="2">
    <source>
        <dbReference type="Proteomes" id="UP000441399"/>
    </source>
</evidence>
<reference evidence="1 2" key="1">
    <citation type="submission" date="2019-11" db="EMBL/GenBank/DDBJ databases">
        <authorList>
            <person name="Holert J."/>
        </authorList>
    </citation>
    <scope>NUCLEOTIDE SEQUENCE [LARGE SCALE GENOMIC DNA]</scope>
    <source>
        <strain evidence="1">SB11_3</strain>
    </source>
</reference>
<dbReference type="EMBL" id="CACSIO010000011">
    <property type="protein sequence ID" value="CAA0103885.1"/>
    <property type="molecule type" value="Genomic_DNA"/>
</dbReference>
<dbReference type="AlphaFoldDB" id="A0A5S9PIN6"/>
<accession>A0A5S9PIN6</accession>
<name>A0A5S9PIN6_9GAMM</name>
<gene>
    <name evidence="1" type="ORF">OPDIPICF_04581</name>
</gene>
<protein>
    <submittedName>
        <fullName evidence="1">Uncharacterized protein</fullName>
    </submittedName>
</protein>